<dbReference type="Proteomes" id="UP000027665">
    <property type="component" value="Unassembled WGS sequence"/>
</dbReference>
<dbReference type="eggNOG" id="COG0646">
    <property type="taxonomic scope" value="Bacteria"/>
</dbReference>
<protein>
    <recommendedName>
        <fullName evidence="5">Hcy-binding domain-containing protein</fullName>
    </recommendedName>
</protein>
<proteinExistence type="predicted"/>
<name>A0A073INU7_9BACT</name>
<keyword evidence="7" id="KW-1185">Reference proteome</keyword>
<dbReference type="AlphaFoldDB" id="A0A073INU7"/>
<dbReference type="GO" id="GO:0008168">
    <property type="term" value="F:methyltransferase activity"/>
    <property type="evidence" value="ECO:0007669"/>
    <property type="project" value="UniProtKB-UniRule"/>
</dbReference>
<accession>A0A073INU7</accession>
<dbReference type="PIRSF" id="PIRSF037505">
    <property type="entry name" value="Betaine_HMT"/>
    <property type="match status" value="1"/>
</dbReference>
<dbReference type="GO" id="GO:0009086">
    <property type="term" value="P:methionine biosynthetic process"/>
    <property type="evidence" value="ECO:0007669"/>
    <property type="project" value="InterPro"/>
</dbReference>
<evidence type="ECO:0000256" key="1">
    <source>
        <dbReference type="ARBA" id="ARBA00022603"/>
    </source>
</evidence>
<evidence type="ECO:0000256" key="3">
    <source>
        <dbReference type="PIRSR" id="PIRSR037505-2"/>
    </source>
</evidence>
<reference evidence="6 7" key="1">
    <citation type="submission" date="2014-04" db="EMBL/GenBank/DDBJ databases">
        <title>Draft Genome Sequence of Synergistes jonesii.</title>
        <authorList>
            <person name="Coil D.A."/>
            <person name="Eisen J.A."/>
            <person name="Holland-Moritz H.E."/>
        </authorList>
    </citation>
    <scope>NUCLEOTIDE SEQUENCE [LARGE SCALE GENOMIC DNA]</scope>
    <source>
        <strain evidence="6 7">78-1</strain>
    </source>
</reference>
<keyword evidence="3 4" id="KW-0479">Metal-binding</keyword>
<dbReference type="GO" id="GO:0008270">
    <property type="term" value="F:zinc ion binding"/>
    <property type="evidence" value="ECO:0007669"/>
    <property type="project" value="InterPro"/>
</dbReference>
<dbReference type="Gene3D" id="3.20.20.330">
    <property type="entry name" value="Homocysteine-binding-like domain"/>
    <property type="match status" value="1"/>
</dbReference>
<feature type="binding site" evidence="3 4">
    <location>
        <position position="267"/>
    </location>
    <ligand>
        <name>Zn(2+)</name>
        <dbReference type="ChEBI" id="CHEBI:29105"/>
    </ligand>
</feature>
<dbReference type="EMBL" id="JMKI01000054">
    <property type="protein sequence ID" value="KEJ91166.1"/>
    <property type="molecule type" value="Genomic_DNA"/>
</dbReference>
<dbReference type="SUPFAM" id="SSF82282">
    <property type="entry name" value="Homocysteine S-methyltransferase"/>
    <property type="match status" value="1"/>
</dbReference>
<evidence type="ECO:0000313" key="6">
    <source>
        <dbReference type="EMBL" id="KEJ91166.1"/>
    </source>
</evidence>
<sequence length="289" mass="30857">MMDGAVGTSLWEKAEKKVSVWHYNIEEPKIVAELHSEYLAAGSQIILANTFAANGAEVARDSSYTVRQVVGTGVRIAKETINGKAKVGLAIGPLTGLLKPFGEITADRAKELFEEQIGCGMEEGPDLIYIQTFMDLEMMKIAIRAAKHYDVPVLCSMSFMGGVNAAGKKPKKAHTMMGNSVKDIVDAAVELKVDAIGINCSMGPVDALPVLREYRETTDLPLVFKPNAGKPKMGDGQAAGAEFDIETFADDVLPAVDAGATYIGGCCGSNPAYIKRLAEKVRAKLEAEG</sequence>
<feature type="domain" description="Hcy-binding" evidence="5">
    <location>
        <begin position="1"/>
        <end position="281"/>
    </location>
</feature>
<feature type="binding site" evidence="3 4">
    <location>
        <position position="200"/>
    </location>
    <ligand>
        <name>Zn(2+)</name>
        <dbReference type="ChEBI" id="CHEBI:29105"/>
    </ligand>
</feature>
<evidence type="ECO:0000313" key="7">
    <source>
        <dbReference type="Proteomes" id="UP000027665"/>
    </source>
</evidence>
<dbReference type="STRING" id="2754.EH55_11480"/>
<organism evidence="6 7">
    <name type="scientific">Synergistes jonesii</name>
    <dbReference type="NCBI Taxonomy" id="2754"/>
    <lineage>
        <taxon>Bacteria</taxon>
        <taxon>Thermotogati</taxon>
        <taxon>Synergistota</taxon>
        <taxon>Synergistia</taxon>
        <taxon>Synergistales</taxon>
        <taxon>Synergistaceae</taxon>
        <taxon>Synergistes</taxon>
    </lineage>
</organism>
<keyword evidence="3 4" id="KW-0862">Zinc</keyword>
<evidence type="ECO:0000256" key="2">
    <source>
        <dbReference type="ARBA" id="ARBA00022679"/>
    </source>
</evidence>
<keyword evidence="2 4" id="KW-0808">Transferase</keyword>
<comment type="cofactor">
    <cofactor evidence="3">
        <name>Zn(2+)</name>
        <dbReference type="ChEBI" id="CHEBI:29105"/>
    </cofactor>
    <text evidence="3">Binds 1 zinc ion per subunit.</text>
</comment>
<keyword evidence="1 4" id="KW-0489">Methyltransferase</keyword>
<dbReference type="GO" id="GO:0032259">
    <property type="term" value="P:methylation"/>
    <property type="evidence" value="ECO:0007669"/>
    <property type="project" value="UniProtKB-KW"/>
</dbReference>
<dbReference type="InterPro" id="IPR017226">
    <property type="entry name" value="BHMT-like"/>
</dbReference>
<evidence type="ECO:0000259" key="5">
    <source>
        <dbReference type="PROSITE" id="PS50970"/>
    </source>
</evidence>
<feature type="binding site" evidence="3 4">
    <location>
        <position position="266"/>
    </location>
    <ligand>
        <name>Zn(2+)</name>
        <dbReference type="ChEBI" id="CHEBI:29105"/>
    </ligand>
</feature>
<dbReference type="PANTHER" id="PTHR11103:SF18">
    <property type="entry name" value="SLR1189 PROTEIN"/>
    <property type="match status" value="1"/>
</dbReference>
<dbReference type="PATRIC" id="fig|2754.20.peg.1105"/>
<gene>
    <name evidence="6" type="ORF">EH55_11480</name>
</gene>
<dbReference type="InterPro" id="IPR003726">
    <property type="entry name" value="HCY_dom"/>
</dbReference>
<dbReference type="PROSITE" id="PS50970">
    <property type="entry name" value="HCY"/>
    <property type="match status" value="1"/>
</dbReference>
<evidence type="ECO:0000256" key="4">
    <source>
        <dbReference type="PROSITE-ProRule" id="PRU00333"/>
    </source>
</evidence>
<comment type="caution">
    <text evidence="6">The sequence shown here is derived from an EMBL/GenBank/DDBJ whole genome shotgun (WGS) entry which is preliminary data.</text>
</comment>
<dbReference type="InterPro" id="IPR036589">
    <property type="entry name" value="HCY_dom_sf"/>
</dbReference>
<dbReference type="PANTHER" id="PTHR11103">
    <property type="entry name" value="SLR1189 PROTEIN"/>
    <property type="match status" value="1"/>
</dbReference>
<dbReference type="Pfam" id="PF02574">
    <property type="entry name" value="S-methyl_trans"/>
    <property type="match status" value="1"/>
</dbReference>